<dbReference type="OMA" id="HNICART"/>
<organism evidence="1 2">
    <name type="scientific">Paramecium octaurelia</name>
    <dbReference type="NCBI Taxonomy" id="43137"/>
    <lineage>
        <taxon>Eukaryota</taxon>
        <taxon>Sar</taxon>
        <taxon>Alveolata</taxon>
        <taxon>Ciliophora</taxon>
        <taxon>Intramacronucleata</taxon>
        <taxon>Oligohymenophorea</taxon>
        <taxon>Peniculida</taxon>
        <taxon>Parameciidae</taxon>
        <taxon>Paramecium</taxon>
    </lineage>
</organism>
<reference evidence="1" key="1">
    <citation type="submission" date="2021-01" db="EMBL/GenBank/DDBJ databases">
        <authorList>
            <consortium name="Genoscope - CEA"/>
            <person name="William W."/>
        </authorList>
    </citation>
    <scope>NUCLEOTIDE SEQUENCE</scope>
</reference>
<protein>
    <submittedName>
        <fullName evidence="1">Uncharacterized protein</fullName>
    </submittedName>
</protein>
<sequence>MQINMEQLKNQNLQNEKNENSQILINVICNKLQNICARTWQIKDPKIQIKKIKKNCLDIKKKKDKNTQTSKIDQNLNQFLCPTCSDLKHQEYLSQLKAVENLSNQLERVKELIYFFNSP</sequence>
<proteinExistence type="predicted"/>
<accession>A0A8S1VIR4</accession>
<dbReference type="EMBL" id="CAJJDP010000066">
    <property type="protein sequence ID" value="CAD8176631.1"/>
    <property type="molecule type" value="Genomic_DNA"/>
</dbReference>
<evidence type="ECO:0000313" key="1">
    <source>
        <dbReference type="EMBL" id="CAD8176631.1"/>
    </source>
</evidence>
<comment type="caution">
    <text evidence="1">The sequence shown here is derived from an EMBL/GenBank/DDBJ whole genome shotgun (WGS) entry which is preliminary data.</text>
</comment>
<dbReference type="OrthoDB" id="10439126at2759"/>
<evidence type="ECO:0000313" key="2">
    <source>
        <dbReference type="Proteomes" id="UP000683925"/>
    </source>
</evidence>
<dbReference type="Proteomes" id="UP000683925">
    <property type="component" value="Unassembled WGS sequence"/>
</dbReference>
<name>A0A8S1VIR4_PAROT</name>
<dbReference type="AlphaFoldDB" id="A0A8S1VIR4"/>
<keyword evidence="2" id="KW-1185">Reference proteome</keyword>
<gene>
    <name evidence="1" type="ORF">POCTA_138.1.T0670190</name>
</gene>